<keyword evidence="3" id="KW-0963">Cytoplasm</keyword>
<dbReference type="PANTHER" id="PTHR22957">
    <property type="entry name" value="TBC1 DOMAIN FAMILY MEMBER GTPASE-ACTIVATING PROTEIN"/>
    <property type="match status" value="1"/>
</dbReference>
<evidence type="ECO:0000313" key="13">
    <source>
        <dbReference type="WBParaSite" id="ACRNAN_scaffold7955.g7485.t1"/>
    </source>
</evidence>
<reference evidence="13" key="1">
    <citation type="submission" date="2022-11" db="UniProtKB">
        <authorList>
            <consortium name="WormBaseParasite"/>
        </authorList>
    </citation>
    <scope>IDENTIFICATION</scope>
</reference>
<evidence type="ECO:0000256" key="6">
    <source>
        <dbReference type="ARBA" id="ARBA00055283"/>
    </source>
</evidence>
<dbReference type="FunFam" id="1.10.472.80:FF:000005">
    <property type="entry name" value="TBC1 domain family member 15"/>
    <property type="match status" value="1"/>
</dbReference>
<evidence type="ECO:0000256" key="1">
    <source>
        <dbReference type="ARBA" id="ARBA00004496"/>
    </source>
</evidence>
<evidence type="ECO:0000259" key="11">
    <source>
        <dbReference type="PROSITE" id="PS50086"/>
    </source>
</evidence>
<evidence type="ECO:0000256" key="7">
    <source>
        <dbReference type="ARBA" id="ARBA00065268"/>
    </source>
</evidence>
<evidence type="ECO:0000256" key="5">
    <source>
        <dbReference type="ARBA" id="ARBA00022990"/>
    </source>
</evidence>
<comment type="function">
    <text evidence="6">Acts as a GTPase activating protein for RAB7A. Does not act on RAB4, RAB5 or RAB6.</text>
</comment>
<dbReference type="InterPro" id="IPR035969">
    <property type="entry name" value="Rab-GAP_TBC_sf"/>
</dbReference>
<dbReference type="Gene3D" id="1.10.472.80">
    <property type="entry name" value="Ypt/Rab-GAP domain of gyp1p, domain 3"/>
    <property type="match status" value="1"/>
</dbReference>
<dbReference type="GO" id="GO:0005096">
    <property type="term" value="F:GTPase activator activity"/>
    <property type="evidence" value="ECO:0007669"/>
    <property type="project" value="UniProtKB-KW"/>
</dbReference>
<dbReference type="Proteomes" id="UP000887540">
    <property type="component" value="Unplaced"/>
</dbReference>
<keyword evidence="12" id="KW-1185">Reference proteome</keyword>
<keyword evidence="5" id="KW-0007">Acetylation</keyword>
<name>A0A914EGL9_9BILA</name>
<dbReference type="SUPFAM" id="SSF47923">
    <property type="entry name" value="Ypt/Rab-GAP domain of gyp1p"/>
    <property type="match status" value="2"/>
</dbReference>
<sequence>MKDSPNEKKKRRNKRKNELKNLRSQKEDEFEHIFLIQLPDRPEIVNREEPVNFETWNRFRLDDGRFRDVHLLKSLIFHGGLTKDLRSTAWKYLLNFYKWQNSDEENKRVKNEKTEEYYRMKLQWMTMSEEQVKHFGDFRDRRALIEKDVIRTDTFHPFFDRSKPQNLKLLKDILMTYVMYNFDLGYVQGMSDFLSPVLVLMENEVDAFWCFVGLMNRVHKNFEMDQLYIKQQLSNLKNLIEIVNPQLANYLESHDSDHMHFCFRWILVAFKREFSFDNIMHLWEVLWTDIPCKAFLLLFCVVILDQQVNMIIENKYGLTEILKHVNNLSMQIDLEETLRSAEAIYHQLAAVQDKLPRHICEILSFAYDDEEENKTI</sequence>
<dbReference type="AlphaFoldDB" id="A0A914EGL9"/>
<protein>
    <recommendedName>
        <fullName evidence="8">TBC1 domain family member 15</fullName>
    </recommendedName>
    <alternativeName>
        <fullName evidence="9">GTPase-activating protein RAB7</fullName>
    </alternativeName>
</protein>
<comment type="subcellular location">
    <subcellularLocation>
        <location evidence="1">Cytoplasm</location>
    </subcellularLocation>
</comment>
<evidence type="ECO:0000313" key="12">
    <source>
        <dbReference type="Proteomes" id="UP000887540"/>
    </source>
</evidence>
<evidence type="ECO:0000256" key="9">
    <source>
        <dbReference type="ARBA" id="ARBA00082539"/>
    </source>
</evidence>
<evidence type="ECO:0000256" key="4">
    <source>
        <dbReference type="ARBA" id="ARBA00022553"/>
    </source>
</evidence>
<organism evidence="12 13">
    <name type="scientific">Acrobeloides nanus</name>
    <dbReference type="NCBI Taxonomy" id="290746"/>
    <lineage>
        <taxon>Eukaryota</taxon>
        <taxon>Metazoa</taxon>
        <taxon>Ecdysozoa</taxon>
        <taxon>Nematoda</taxon>
        <taxon>Chromadorea</taxon>
        <taxon>Rhabditida</taxon>
        <taxon>Tylenchina</taxon>
        <taxon>Cephalobomorpha</taxon>
        <taxon>Cephaloboidea</taxon>
        <taxon>Cephalobidae</taxon>
        <taxon>Acrobeloides</taxon>
    </lineage>
</organism>
<accession>A0A914EGL9</accession>
<evidence type="ECO:0000256" key="10">
    <source>
        <dbReference type="SAM" id="MobiDB-lite"/>
    </source>
</evidence>
<dbReference type="PANTHER" id="PTHR22957:SF645">
    <property type="entry name" value="LD27216P"/>
    <property type="match status" value="1"/>
</dbReference>
<evidence type="ECO:0000256" key="3">
    <source>
        <dbReference type="ARBA" id="ARBA00022490"/>
    </source>
</evidence>
<dbReference type="GO" id="GO:0005737">
    <property type="term" value="C:cytoplasm"/>
    <property type="evidence" value="ECO:0007669"/>
    <property type="project" value="UniProtKB-SubCell"/>
</dbReference>
<feature type="domain" description="Rab-GAP TBC" evidence="11">
    <location>
        <begin position="80"/>
        <end position="290"/>
    </location>
</feature>
<feature type="region of interest" description="Disordered" evidence="10">
    <location>
        <begin position="1"/>
        <end position="21"/>
    </location>
</feature>
<dbReference type="Pfam" id="PF00566">
    <property type="entry name" value="RabGAP-TBC"/>
    <property type="match status" value="1"/>
</dbReference>
<evidence type="ECO:0000256" key="8">
    <source>
        <dbReference type="ARBA" id="ARBA00067480"/>
    </source>
</evidence>
<evidence type="ECO:0000256" key="2">
    <source>
        <dbReference type="ARBA" id="ARBA00022468"/>
    </source>
</evidence>
<dbReference type="WBParaSite" id="ACRNAN_scaffold7955.g7485.t1">
    <property type="protein sequence ID" value="ACRNAN_scaffold7955.g7485.t1"/>
    <property type="gene ID" value="ACRNAN_scaffold7955.g7485"/>
</dbReference>
<dbReference type="SMART" id="SM00164">
    <property type="entry name" value="TBC"/>
    <property type="match status" value="1"/>
</dbReference>
<dbReference type="FunFam" id="1.10.8.270:FF:000005">
    <property type="entry name" value="TBC1 domain family member 15"/>
    <property type="match status" value="1"/>
</dbReference>
<comment type="subunit">
    <text evidence="7">Interacts with non-phosphorylated form of RAB8A; phosphorylation of RAB8A at 'Thr-72' disrupts this interaction. Interacts with ARMC12.</text>
</comment>
<proteinExistence type="predicted"/>
<dbReference type="PROSITE" id="PS50086">
    <property type="entry name" value="TBC_RABGAP"/>
    <property type="match status" value="1"/>
</dbReference>
<keyword evidence="2" id="KW-0343">GTPase activation</keyword>
<dbReference type="InterPro" id="IPR000195">
    <property type="entry name" value="Rab-GAP-TBC_dom"/>
</dbReference>
<dbReference type="Gene3D" id="1.10.8.270">
    <property type="entry name" value="putative rabgap domain of human tbc1 domain family member 14 like domains"/>
    <property type="match status" value="1"/>
</dbReference>
<keyword evidence="4" id="KW-0597">Phosphoprotein</keyword>